<reference evidence="3" key="1">
    <citation type="submission" date="2023-06" db="EMBL/GenBank/DDBJ databases">
        <title>Robiginitalea aurantiacus sp. nov. and Algoriphagus sediminis sp. nov., isolated from coastal sediment.</title>
        <authorList>
            <person name="Zhou Z.Y."/>
            <person name="An J."/>
            <person name="Jia Y.W."/>
            <person name="Du Z.J."/>
        </authorList>
    </citation>
    <scope>NUCLEOTIDE SEQUENCE</scope>
    <source>
        <strain evidence="3">C2-7</strain>
    </source>
</reference>
<feature type="region of interest" description="Disordered" evidence="1">
    <location>
        <begin position="250"/>
        <end position="285"/>
    </location>
</feature>
<gene>
    <name evidence="3" type="ORF">QVH07_15995</name>
</gene>
<keyword evidence="2" id="KW-0812">Transmembrane</keyword>
<comment type="caution">
    <text evidence="3">The sequence shown here is derived from an EMBL/GenBank/DDBJ whole genome shotgun (WGS) entry which is preliminary data.</text>
</comment>
<name>A0ABT7YH30_9BACT</name>
<sequence length="285" mass="32829">MKKIFKILIVLVIFIGSVLFTALLKKRRQERVRNLVTEAVYKVEDINWVSNSFNDLIFNTPEKTFNKNNEEQIESSPGIGGGVTSFLEVDGILFYVMYLKINSLEYDISKGLNGVVTETVKGFNGENLDYNLILKEYEWVKYGESEGSFSFKGSPVIFKAFLTFSEELKEERVDVRSLMVLADKSENNLEIINETIESIDLDHLNDLNNPLSWFFNDRRKERNSISKKNGTDSGSTSSFDELMRYFRGKRDSTKDKTKSGLPPTYEDFKKMLEKNRSSNDDSTRN</sequence>
<feature type="transmembrane region" description="Helical" evidence="2">
    <location>
        <begin position="6"/>
        <end position="24"/>
    </location>
</feature>
<dbReference type="EMBL" id="JAUEPH010000008">
    <property type="protein sequence ID" value="MDN3205665.1"/>
    <property type="molecule type" value="Genomic_DNA"/>
</dbReference>
<keyword evidence="2" id="KW-1133">Transmembrane helix</keyword>
<dbReference type="Proteomes" id="UP001171916">
    <property type="component" value="Unassembled WGS sequence"/>
</dbReference>
<proteinExistence type="predicted"/>
<dbReference type="RefSeq" id="WP_290002386.1">
    <property type="nucleotide sequence ID" value="NZ_JAUEPH010000008.1"/>
</dbReference>
<evidence type="ECO:0000256" key="2">
    <source>
        <dbReference type="SAM" id="Phobius"/>
    </source>
</evidence>
<keyword evidence="4" id="KW-1185">Reference proteome</keyword>
<protein>
    <submittedName>
        <fullName evidence="3">Uncharacterized protein</fullName>
    </submittedName>
</protein>
<evidence type="ECO:0000313" key="3">
    <source>
        <dbReference type="EMBL" id="MDN3205665.1"/>
    </source>
</evidence>
<keyword evidence="2" id="KW-0472">Membrane</keyword>
<evidence type="ECO:0000313" key="4">
    <source>
        <dbReference type="Proteomes" id="UP001171916"/>
    </source>
</evidence>
<evidence type="ECO:0000256" key="1">
    <source>
        <dbReference type="SAM" id="MobiDB-lite"/>
    </source>
</evidence>
<accession>A0ABT7YH30</accession>
<feature type="compositionally biased region" description="Basic and acidic residues" evidence="1">
    <location>
        <begin position="266"/>
        <end position="285"/>
    </location>
</feature>
<organism evidence="3 4">
    <name type="scientific">Algoriphagus sediminis</name>
    <dbReference type="NCBI Taxonomy" id="3057113"/>
    <lineage>
        <taxon>Bacteria</taxon>
        <taxon>Pseudomonadati</taxon>
        <taxon>Bacteroidota</taxon>
        <taxon>Cytophagia</taxon>
        <taxon>Cytophagales</taxon>
        <taxon>Cyclobacteriaceae</taxon>
        <taxon>Algoriphagus</taxon>
    </lineage>
</organism>